<comment type="caution">
    <text evidence="4">The sequence shown here is derived from an EMBL/GenBank/DDBJ whole genome shotgun (WGS) entry which is preliminary data.</text>
</comment>
<evidence type="ECO:0000313" key="5">
    <source>
        <dbReference type="Proteomes" id="UP001500731"/>
    </source>
</evidence>
<proteinExistence type="predicted"/>
<dbReference type="InterPro" id="IPR036271">
    <property type="entry name" value="Tet_transcr_reg_TetR-rel_C_sf"/>
</dbReference>
<organism evidence="4 5">
    <name type="scientific">Microbacterium panaciterrae</name>
    <dbReference type="NCBI Taxonomy" id="985759"/>
    <lineage>
        <taxon>Bacteria</taxon>
        <taxon>Bacillati</taxon>
        <taxon>Actinomycetota</taxon>
        <taxon>Actinomycetes</taxon>
        <taxon>Micrococcales</taxon>
        <taxon>Microbacteriaceae</taxon>
        <taxon>Microbacterium</taxon>
    </lineage>
</organism>
<dbReference type="PRINTS" id="PR00455">
    <property type="entry name" value="HTHTETR"/>
</dbReference>
<evidence type="ECO:0000259" key="3">
    <source>
        <dbReference type="PROSITE" id="PS50977"/>
    </source>
</evidence>
<name>A0ABP8PL48_9MICO</name>
<dbReference type="PANTHER" id="PTHR30055:SF226">
    <property type="entry name" value="HTH-TYPE TRANSCRIPTIONAL REGULATOR PKSA"/>
    <property type="match status" value="1"/>
</dbReference>
<feature type="DNA-binding region" description="H-T-H motif" evidence="2">
    <location>
        <begin position="34"/>
        <end position="53"/>
    </location>
</feature>
<dbReference type="PANTHER" id="PTHR30055">
    <property type="entry name" value="HTH-TYPE TRANSCRIPTIONAL REGULATOR RUTR"/>
    <property type="match status" value="1"/>
</dbReference>
<dbReference type="RefSeq" id="WP_345187622.1">
    <property type="nucleotide sequence ID" value="NZ_BAABGP010000018.1"/>
</dbReference>
<protein>
    <submittedName>
        <fullName evidence="4">TetR/AcrR family transcriptional regulator</fullName>
    </submittedName>
</protein>
<keyword evidence="5" id="KW-1185">Reference proteome</keyword>
<accession>A0ABP8PL48</accession>
<keyword evidence="1 2" id="KW-0238">DNA-binding</keyword>
<feature type="domain" description="HTH tetR-type" evidence="3">
    <location>
        <begin position="11"/>
        <end position="71"/>
    </location>
</feature>
<reference evidence="5" key="1">
    <citation type="journal article" date="2019" name="Int. J. Syst. Evol. Microbiol.">
        <title>The Global Catalogue of Microorganisms (GCM) 10K type strain sequencing project: providing services to taxonomists for standard genome sequencing and annotation.</title>
        <authorList>
            <consortium name="The Broad Institute Genomics Platform"/>
            <consortium name="The Broad Institute Genome Sequencing Center for Infectious Disease"/>
            <person name="Wu L."/>
            <person name="Ma J."/>
        </authorList>
    </citation>
    <scope>NUCLEOTIDE SEQUENCE [LARGE SCALE GENOMIC DNA]</scope>
    <source>
        <strain evidence="5">JCM 17839</strain>
    </source>
</reference>
<evidence type="ECO:0000313" key="4">
    <source>
        <dbReference type="EMBL" id="GAA4487751.1"/>
    </source>
</evidence>
<dbReference type="InterPro" id="IPR001647">
    <property type="entry name" value="HTH_TetR"/>
</dbReference>
<dbReference type="InterPro" id="IPR050109">
    <property type="entry name" value="HTH-type_TetR-like_transc_reg"/>
</dbReference>
<gene>
    <name evidence="4" type="ORF">GCM10023171_25970</name>
</gene>
<dbReference type="InterPro" id="IPR009057">
    <property type="entry name" value="Homeodomain-like_sf"/>
</dbReference>
<dbReference type="EMBL" id="BAABGP010000018">
    <property type="protein sequence ID" value="GAA4487751.1"/>
    <property type="molecule type" value="Genomic_DNA"/>
</dbReference>
<sequence length="192" mass="20986">MATRGAYAKGVVKREEILEAALEIVGRLGYRSASVREIAEAVGLSPAGLLHYFGTKEQLLVEILRARDAHDTARFADLDFMPAFLEVLRHNAEVPGLVELYTRLAAETGDAEHPAHAFFLDRTRAVNAAAREVFVAAQKTGRIRADLDPDWIVRAGHALADGLQNAWILDPTVDMAADVAQFFALLRPVTPS</sequence>
<dbReference type="SUPFAM" id="SSF48498">
    <property type="entry name" value="Tetracyclin repressor-like, C-terminal domain"/>
    <property type="match status" value="1"/>
</dbReference>
<dbReference type="Gene3D" id="1.10.357.10">
    <property type="entry name" value="Tetracycline Repressor, domain 2"/>
    <property type="match status" value="1"/>
</dbReference>
<evidence type="ECO:0000256" key="2">
    <source>
        <dbReference type="PROSITE-ProRule" id="PRU00335"/>
    </source>
</evidence>
<dbReference type="Proteomes" id="UP001500731">
    <property type="component" value="Unassembled WGS sequence"/>
</dbReference>
<dbReference type="PROSITE" id="PS50977">
    <property type="entry name" value="HTH_TETR_2"/>
    <property type="match status" value="1"/>
</dbReference>
<evidence type="ECO:0000256" key="1">
    <source>
        <dbReference type="ARBA" id="ARBA00023125"/>
    </source>
</evidence>
<dbReference type="Pfam" id="PF00440">
    <property type="entry name" value="TetR_N"/>
    <property type="match status" value="1"/>
</dbReference>
<dbReference type="SUPFAM" id="SSF46689">
    <property type="entry name" value="Homeodomain-like"/>
    <property type="match status" value="1"/>
</dbReference>